<dbReference type="NCBIfam" id="NF002748">
    <property type="entry name" value="PRK02769.1"/>
    <property type="match status" value="1"/>
</dbReference>
<evidence type="ECO:0000256" key="7">
    <source>
        <dbReference type="RuleBase" id="RU000382"/>
    </source>
</evidence>
<evidence type="ECO:0008006" key="10">
    <source>
        <dbReference type="Google" id="ProtNLM"/>
    </source>
</evidence>
<comment type="cofactor">
    <cofactor evidence="1 6 7">
        <name>pyridoxal 5'-phosphate</name>
        <dbReference type="ChEBI" id="CHEBI:597326"/>
    </cofactor>
</comment>
<evidence type="ECO:0000256" key="4">
    <source>
        <dbReference type="ARBA" id="ARBA00022898"/>
    </source>
</evidence>
<protein>
    <recommendedName>
        <fullName evidence="10">Histidine decarboxylase</fullName>
    </recommendedName>
</protein>
<dbReference type="GO" id="GO:0019752">
    <property type="term" value="P:carboxylic acid metabolic process"/>
    <property type="evidence" value="ECO:0007669"/>
    <property type="project" value="InterPro"/>
</dbReference>
<dbReference type="GO" id="GO:0030170">
    <property type="term" value="F:pyridoxal phosphate binding"/>
    <property type="evidence" value="ECO:0007669"/>
    <property type="project" value="InterPro"/>
</dbReference>
<evidence type="ECO:0000256" key="6">
    <source>
        <dbReference type="PIRSR" id="PIRSR602129-50"/>
    </source>
</evidence>
<proteinExistence type="inferred from homology"/>
<evidence type="ECO:0000256" key="1">
    <source>
        <dbReference type="ARBA" id="ARBA00001933"/>
    </source>
</evidence>
<keyword evidence="3" id="KW-0210">Decarboxylase</keyword>
<dbReference type="PANTHER" id="PTHR46101:SF2">
    <property type="entry name" value="SERINE DECARBOXYLASE"/>
    <property type="match status" value="1"/>
</dbReference>
<dbReference type="Gene3D" id="3.40.640.10">
    <property type="entry name" value="Type I PLP-dependent aspartate aminotransferase-like (Major domain)"/>
    <property type="match status" value="1"/>
</dbReference>
<dbReference type="InterPro" id="IPR015424">
    <property type="entry name" value="PyrdxlP-dep_Trfase"/>
</dbReference>
<keyword evidence="5 7" id="KW-0456">Lyase</keyword>
<evidence type="ECO:0000256" key="2">
    <source>
        <dbReference type="ARBA" id="ARBA00009533"/>
    </source>
</evidence>
<dbReference type="PANTHER" id="PTHR46101">
    <property type="match status" value="1"/>
</dbReference>
<dbReference type="SUPFAM" id="SSF53383">
    <property type="entry name" value="PLP-dependent transferases"/>
    <property type="match status" value="1"/>
</dbReference>
<dbReference type="InterPro" id="IPR015421">
    <property type="entry name" value="PyrdxlP-dep_Trfase_major"/>
</dbReference>
<organism evidence="8 9">
    <name type="scientific">Papaver nudicaule</name>
    <name type="common">Iceland poppy</name>
    <dbReference type="NCBI Taxonomy" id="74823"/>
    <lineage>
        <taxon>Eukaryota</taxon>
        <taxon>Viridiplantae</taxon>
        <taxon>Streptophyta</taxon>
        <taxon>Embryophyta</taxon>
        <taxon>Tracheophyta</taxon>
        <taxon>Spermatophyta</taxon>
        <taxon>Magnoliopsida</taxon>
        <taxon>Ranunculales</taxon>
        <taxon>Papaveraceae</taxon>
        <taxon>Papaveroideae</taxon>
        <taxon>Papaver</taxon>
    </lineage>
</organism>
<dbReference type="AlphaFoldDB" id="A0AA41SPT2"/>
<evidence type="ECO:0000256" key="3">
    <source>
        <dbReference type="ARBA" id="ARBA00022793"/>
    </source>
</evidence>
<sequence length="492" mass="55241">MARRSVGARAVIEVAASVGINGEIESSPKDLHPVVLAENDQVRKEKVGEISRLQNIAPYAITEPNADDEITGEREAYMASILEMYESSLVERTKHHLGYPVHVYVKYGALSNLQHFCINNCGNPFTESIHGIHSRQFEVGVLDWFARLWGIEKDEYWGYVTNGGTEGNLHGILVGREVFPDGILYTSDESHYSVFRAAQMYRMDCVKVDTLISGAIDCADFKAKLLRNKNKPAIVNVNIGTTVKGGIDDLDCVIETLKTTGFTKDRFYIHCDGALVGLMMPFVKYGPKISFEKPIGSVCISGHKFLGCPMPCGVHITRLDHIKSLSRNIDYIGYQDATLMGSRSGHAPILLWYALNQKGYKGLQKQVQMCFNNAQYLKDRLRALGIGAMLNEFSNIVVFEKPQNEEFVRCWQLANQGNLAHIVVMPNITIEQLDEFLRDLAEKRAIWLQEGRLQPLCISVMLGRIIVLVLCTSKDLFNTESFAYRYICVIVL</sequence>
<evidence type="ECO:0000313" key="9">
    <source>
        <dbReference type="Proteomes" id="UP001177140"/>
    </source>
</evidence>
<dbReference type="InterPro" id="IPR015422">
    <property type="entry name" value="PyrdxlP-dep_Trfase_small"/>
</dbReference>
<comment type="similarity">
    <text evidence="2 7">Belongs to the group II decarboxylase family.</text>
</comment>
<dbReference type="InterPro" id="IPR002129">
    <property type="entry name" value="PyrdxlP-dep_de-COase"/>
</dbReference>
<keyword evidence="4 6" id="KW-0663">Pyridoxal phosphate</keyword>
<gene>
    <name evidence="8" type="ORF">MKW94_009872</name>
</gene>
<comment type="caution">
    <text evidence="8">The sequence shown here is derived from an EMBL/GenBank/DDBJ whole genome shotgun (WGS) entry which is preliminary data.</text>
</comment>
<dbReference type="GO" id="GO:0016831">
    <property type="term" value="F:carboxy-lyase activity"/>
    <property type="evidence" value="ECO:0007669"/>
    <property type="project" value="UniProtKB-KW"/>
</dbReference>
<evidence type="ECO:0000256" key="5">
    <source>
        <dbReference type="ARBA" id="ARBA00023239"/>
    </source>
</evidence>
<dbReference type="Gene3D" id="3.90.1150.10">
    <property type="entry name" value="Aspartate Aminotransferase, domain 1"/>
    <property type="match status" value="1"/>
</dbReference>
<name>A0AA41SPT2_PAPNU</name>
<accession>A0AA41SPT2</accession>
<dbReference type="Pfam" id="PF00282">
    <property type="entry name" value="Pyridoxal_deC"/>
    <property type="match status" value="1"/>
</dbReference>
<dbReference type="EMBL" id="JAJJMA010190433">
    <property type="protein sequence ID" value="MCL7038428.1"/>
    <property type="molecule type" value="Genomic_DNA"/>
</dbReference>
<evidence type="ECO:0000313" key="8">
    <source>
        <dbReference type="EMBL" id="MCL7038428.1"/>
    </source>
</evidence>
<dbReference type="Proteomes" id="UP001177140">
    <property type="component" value="Unassembled WGS sequence"/>
</dbReference>
<dbReference type="InterPro" id="IPR051151">
    <property type="entry name" value="Group_II_Decarboxylase"/>
</dbReference>
<keyword evidence="9" id="KW-1185">Reference proteome</keyword>
<reference evidence="8" key="1">
    <citation type="submission" date="2022-03" db="EMBL/GenBank/DDBJ databases">
        <title>A functionally conserved STORR gene fusion in Papaver species that diverged 16.8 million years ago.</title>
        <authorList>
            <person name="Catania T."/>
        </authorList>
    </citation>
    <scope>NUCLEOTIDE SEQUENCE</scope>
    <source>
        <strain evidence="8">S-191538</strain>
    </source>
</reference>
<feature type="modified residue" description="N6-(pyridoxal phosphate)lysine" evidence="6">
    <location>
        <position position="304"/>
    </location>
</feature>